<sequence>MNTENLENLEKQLMYAGFGQDLNTALERQISQGVEEFQLTKDMEITTHSLDFKLYFRKSDDNDTYYFNKYDVKMEDANGKQKEHTFYKNQNISAKEAFNLLQGRAVNKNLFDKEGKMYNAWLELDFKNTDDNGRYTLNSYHEKYGYDMEKALAKLPLAELKNTEQRDKLIYSLKKGNLHTVRVVDGDENQKLFLQANPKYKGFGLYNDTMQRLGKEDIARLKGLKEKEVPDVTQDQKQAKQEAQDKKESSGQRKGQKATEKKEPSGKRQTAAQKNAAKPRGQTPQKRTRGKGAKV</sequence>
<accession>A0A150XKS0</accession>
<dbReference type="STRING" id="1914963.AWW67_13265"/>
<evidence type="ECO:0000313" key="3">
    <source>
        <dbReference type="Proteomes" id="UP000075663"/>
    </source>
</evidence>
<feature type="region of interest" description="Disordered" evidence="1">
    <location>
        <begin position="225"/>
        <end position="295"/>
    </location>
</feature>
<dbReference type="Proteomes" id="UP000075663">
    <property type="component" value="Unassembled WGS sequence"/>
</dbReference>
<proteinExistence type="predicted"/>
<gene>
    <name evidence="2" type="ORF">AWW67_13265</name>
</gene>
<feature type="compositionally biased region" description="Basic and acidic residues" evidence="1">
    <location>
        <begin position="237"/>
        <end position="266"/>
    </location>
</feature>
<evidence type="ECO:0008006" key="4">
    <source>
        <dbReference type="Google" id="ProtNLM"/>
    </source>
</evidence>
<comment type="caution">
    <text evidence="2">The sequence shown here is derived from an EMBL/GenBank/DDBJ whole genome shotgun (WGS) entry which is preliminary data.</text>
</comment>
<organism evidence="2 3">
    <name type="scientific">Roseivirga seohaensis</name>
    <dbReference type="NCBI Taxonomy" id="1914963"/>
    <lineage>
        <taxon>Bacteria</taxon>
        <taxon>Pseudomonadati</taxon>
        <taxon>Bacteroidota</taxon>
        <taxon>Cytophagia</taxon>
        <taxon>Cytophagales</taxon>
        <taxon>Roseivirgaceae</taxon>
        <taxon>Roseivirga</taxon>
    </lineage>
</organism>
<dbReference type="EMBL" id="LRPB01000049">
    <property type="protein sequence ID" value="KYG79338.1"/>
    <property type="molecule type" value="Genomic_DNA"/>
</dbReference>
<protein>
    <recommendedName>
        <fullName evidence="4">DUF3945 domain-containing protein</fullName>
    </recommendedName>
</protein>
<evidence type="ECO:0000313" key="2">
    <source>
        <dbReference type="EMBL" id="KYG79338.1"/>
    </source>
</evidence>
<reference evidence="2 3" key="1">
    <citation type="submission" date="2016-01" db="EMBL/GenBank/DDBJ databases">
        <title>Genome sequencing of Roseivirga seohaensis SW-152.</title>
        <authorList>
            <person name="Selvaratnam C."/>
            <person name="Thevarajoo S."/>
            <person name="Goh K.M."/>
            <person name="Ee R."/>
            <person name="Chan K.-G."/>
            <person name="Chong C.S."/>
        </authorList>
    </citation>
    <scope>NUCLEOTIDE SEQUENCE [LARGE SCALE GENOMIC DNA]</scope>
    <source>
        <strain evidence="2 3">SW-152</strain>
    </source>
</reference>
<dbReference type="RefSeq" id="WP_062303463.1">
    <property type="nucleotide sequence ID" value="NZ_LRPB01000049.1"/>
</dbReference>
<name>A0A150XKS0_9BACT</name>
<feature type="compositionally biased region" description="Basic residues" evidence="1">
    <location>
        <begin position="286"/>
        <end position="295"/>
    </location>
</feature>
<dbReference type="AlphaFoldDB" id="A0A150XKS0"/>
<evidence type="ECO:0000256" key="1">
    <source>
        <dbReference type="SAM" id="MobiDB-lite"/>
    </source>
</evidence>